<proteinExistence type="predicted"/>
<organism evidence="1 2">
    <name type="scientific">Crenothrix polyspora</name>
    <dbReference type="NCBI Taxonomy" id="360316"/>
    <lineage>
        <taxon>Bacteria</taxon>
        <taxon>Pseudomonadati</taxon>
        <taxon>Pseudomonadota</taxon>
        <taxon>Gammaproteobacteria</taxon>
        <taxon>Methylococcales</taxon>
        <taxon>Crenotrichaceae</taxon>
        <taxon>Crenothrix</taxon>
    </lineage>
</organism>
<keyword evidence="2" id="KW-1185">Reference proteome</keyword>
<dbReference type="EMBL" id="FUKJ01000015">
    <property type="protein sequence ID" value="SJM89309.1"/>
    <property type="molecule type" value="Genomic_DNA"/>
</dbReference>
<protein>
    <submittedName>
        <fullName evidence="1">Transposase</fullName>
    </submittedName>
</protein>
<evidence type="ECO:0000313" key="1">
    <source>
        <dbReference type="EMBL" id="SJM89309.1"/>
    </source>
</evidence>
<dbReference type="Pfam" id="PF13359">
    <property type="entry name" value="DDE_Tnp_4"/>
    <property type="match status" value="1"/>
</dbReference>
<name>A0A1R4H0D9_9GAMM</name>
<evidence type="ECO:0000313" key="2">
    <source>
        <dbReference type="Proteomes" id="UP000195442"/>
    </source>
</evidence>
<dbReference type="Proteomes" id="UP000195442">
    <property type="component" value="Unassembled WGS sequence"/>
</dbReference>
<gene>
    <name evidence="1" type="ORF">CRENPOLYSF2_1110001</name>
</gene>
<sequence>MTFPGKNHDYGMFKKEFNPSLNWFSTFNILVDLGYMGFDKNYEVKSILIPHKKPNKSKKNPNPQLTQTQKNENREMSGKRIIVENVIGGMKRFRCLVERFRNHIPCVKDILILLAAGIWNFNIANRH</sequence>
<accession>A0A1R4H0D9</accession>
<dbReference type="GO" id="GO:0046872">
    <property type="term" value="F:metal ion binding"/>
    <property type="evidence" value="ECO:0007669"/>
    <property type="project" value="UniProtKB-KW"/>
</dbReference>
<dbReference type="InterPro" id="IPR027806">
    <property type="entry name" value="HARBI1_dom"/>
</dbReference>
<reference evidence="2" key="1">
    <citation type="submission" date="2017-02" db="EMBL/GenBank/DDBJ databases">
        <authorList>
            <person name="Daims H."/>
        </authorList>
    </citation>
    <scope>NUCLEOTIDE SEQUENCE [LARGE SCALE GENOMIC DNA]</scope>
</reference>